<comment type="caution">
    <text evidence="1">The sequence shown here is derived from an EMBL/GenBank/DDBJ whole genome shotgun (WGS) entry which is preliminary data.</text>
</comment>
<dbReference type="AlphaFoldDB" id="A0A8S1CL64"/>
<dbReference type="PANTHER" id="PTHR21054:SF2">
    <property type="entry name" value="MIP04191P"/>
    <property type="match status" value="1"/>
</dbReference>
<evidence type="ECO:0000313" key="1">
    <source>
        <dbReference type="EMBL" id="CAB3372303.1"/>
    </source>
</evidence>
<dbReference type="Pfam" id="PF12044">
    <property type="entry name" value="Metallopep"/>
    <property type="match status" value="1"/>
</dbReference>
<dbReference type="InterPro" id="IPR053002">
    <property type="entry name" value="Metalloproteinase_M10B"/>
</dbReference>
<dbReference type="OrthoDB" id="74460at2759"/>
<dbReference type="PANTHER" id="PTHR21054">
    <property type="entry name" value="ZINC METALLOPROTEINASE-RELATED"/>
    <property type="match status" value="1"/>
</dbReference>
<gene>
    <name evidence="1" type="ORF">CLODIP_2_CD13286</name>
</gene>
<dbReference type="EMBL" id="CADEPI010000071">
    <property type="protein sequence ID" value="CAB3372303.1"/>
    <property type="molecule type" value="Genomic_DNA"/>
</dbReference>
<accession>A0A8S1CL64</accession>
<dbReference type="InterPro" id="IPR021917">
    <property type="entry name" value="Unchr_Zn-peptidase-like"/>
</dbReference>
<reference evidence="1 2" key="1">
    <citation type="submission" date="2020-04" db="EMBL/GenBank/DDBJ databases">
        <authorList>
            <person name="Alioto T."/>
            <person name="Alioto T."/>
            <person name="Gomez Garrido J."/>
        </authorList>
    </citation>
    <scope>NUCLEOTIDE SEQUENCE [LARGE SCALE GENOMIC DNA]</scope>
</reference>
<name>A0A8S1CL64_9INSE</name>
<organism evidence="1 2">
    <name type="scientific">Cloeon dipterum</name>
    <dbReference type="NCBI Taxonomy" id="197152"/>
    <lineage>
        <taxon>Eukaryota</taxon>
        <taxon>Metazoa</taxon>
        <taxon>Ecdysozoa</taxon>
        <taxon>Arthropoda</taxon>
        <taxon>Hexapoda</taxon>
        <taxon>Insecta</taxon>
        <taxon>Pterygota</taxon>
        <taxon>Palaeoptera</taxon>
        <taxon>Ephemeroptera</taxon>
        <taxon>Pisciforma</taxon>
        <taxon>Baetidae</taxon>
        <taxon>Cloeon</taxon>
    </lineage>
</organism>
<evidence type="ECO:0000313" key="2">
    <source>
        <dbReference type="Proteomes" id="UP000494165"/>
    </source>
</evidence>
<sequence>MLDFVWKSFANHAKMSQKEPSRCELPRLRTATKLIDNPVAGRSVMHSSIKISNLNNSEVLSYPLVMIKGQVIESSGRASGVITAKMSTSNHDWPVVNGKFKILLLLEEGMNNIELIFESASVDLDLKFEPQARKFVVTPVYIVSSGHDGTFQGPEGVDCSLEAALARIKLGVQLLQSVVAEKLWEQGLGRRTFSIDCDPVVHSSSLTLEEAQKMSQDELWSHYGRDLVTKWGAEEARSRKFVAFLSCTRYEGAERSRGLMHDDVLALTKGHAALGGGGLAIFGTACLHTWPRLLEDVNICFGDTTEVDQQLLMDDSGYRGTYGGCYSTTLGAVLHELCHTFDLGHTKKGIMGRGFDRMDLIFSPDETQDTAITPPAHHVVDFTVNLKVDCITNVEPKIEQKQMFGLKKSRSSSNNLLLMDCRDQIYFTQSCAYILAFHKWMIDEKMSKTGIISFDSESWTLKSSLGLKVIEIREGDAQLVCNFWTFSQSRLLFVVPRSNIPDKTKPPLMLFTQDIGGNIFKSNLSL</sequence>
<protein>
    <submittedName>
        <fullName evidence="1">Uncharacterized protein</fullName>
    </submittedName>
</protein>
<proteinExistence type="predicted"/>
<keyword evidence="2" id="KW-1185">Reference proteome</keyword>
<dbReference type="Proteomes" id="UP000494165">
    <property type="component" value="Unassembled WGS sequence"/>
</dbReference>